<accession>A0ABZ1BW58</accession>
<dbReference type="InterPro" id="IPR011761">
    <property type="entry name" value="ATP-grasp"/>
</dbReference>
<dbReference type="InterPro" id="IPR037123">
    <property type="entry name" value="PRibGlycinamide_synth_C_sf"/>
</dbReference>
<keyword evidence="6 11" id="KW-0658">Purine biosynthesis</keyword>
<dbReference type="InterPro" id="IPR013815">
    <property type="entry name" value="ATP_grasp_subdomain_1"/>
</dbReference>
<dbReference type="Gene3D" id="3.90.600.10">
    <property type="entry name" value="Phosphoribosylglycinamide synthetase, C-terminal domain"/>
    <property type="match status" value="1"/>
</dbReference>
<dbReference type="Gene3D" id="3.40.50.20">
    <property type="match status" value="1"/>
</dbReference>
<dbReference type="PANTHER" id="PTHR43472">
    <property type="entry name" value="PHOSPHORIBOSYLAMINE--GLYCINE LIGASE"/>
    <property type="match status" value="1"/>
</dbReference>
<dbReference type="Gene3D" id="3.30.1490.20">
    <property type="entry name" value="ATP-grasp fold, A domain"/>
    <property type="match status" value="1"/>
</dbReference>
<evidence type="ECO:0000256" key="12">
    <source>
        <dbReference type="PROSITE-ProRule" id="PRU00409"/>
    </source>
</evidence>
<feature type="domain" description="ATP-grasp" evidence="13">
    <location>
        <begin position="109"/>
        <end position="314"/>
    </location>
</feature>
<dbReference type="Pfam" id="PF02844">
    <property type="entry name" value="GARS_N"/>
    <property type="match status" value="1"/>
</dbReference>
<dbReference type="InterPro" id="IPR000115">
    <property type="entry name" value="PRibGlycinamide_synth"/>
</dbReference>
<evidence type="ECO:0000256" key="8">
    <source>
        <dbReference type="ARBA" id="ARBA00038345"/>
    </source>
</evidence>
<organism evidence="14 15">
    <name type="scientific">Carboxydichorda subterranea</name>
    <dbReference type="NCBI Taxonomy" id="3109565"/>
    <lineage>
        <taxon>Bacteria</taxon>
        <taxon>Bacillati</taxon>
        <taxon>Bacillota</taxon>
        <taxon>Limnochordia</taxon>
        <taxon>Limnochordales</taxon>
        <taxon>Geochordaceae</taxon>
        <taxon>Carboxydichorda</taxon>
    </lineage>
</organism>
<dbReference type="EC" id="6.3.4.13" evidence="3 11"/>
<evidence type="ECO:0000256" key="7">
    <source>
        <dbReference type="ARBA" id="ARBA00022840"/>
    </source>
</evidence>
<dbReference type="SUPFAM" id="SSF56059">
    <property type="entry name" value="Glutathione synthetase ATP-binding domain-like"/>
    <property type="match status" value="1"/>
</dbReference>
<dbReference type="PANTHER" id="PTHR43472:SF1">
    <property type="entry name" value="PHOSPHORIBOSYLAMINE--GLYCINE LIGASE, CHLOROPLASTIC"/>
    <property type="match status" value="1"/>
</dbReference>
<dbReference type="NCBIfam" id="TIGR00877">
    <property type="entry name" value="purD"/>
    <property type="match status" value="1"/>
</dbReference>
<dbReference type="InterPro" id="IPR020562">
    <property type="entry name" value="PRibGlycinamide_synth_N"/>
</dbReference>
<dbReference type="InterPro" id="IPR020561">
    <property type="entry name" value="PRibGlycinamid_synth_ATP-grasp"/>
</dbReference>
<keyword evidence="15" id="KW-1185">Reference proteome</keyword>
<comment type="pathway">
    <text evidence="2 11">Purine metabolism; IMP biosynthesis via de novo pathway; N(1)-(5-phospho-D-ribosyl)glycinamide from 5-phospho-alpha-D-ribose 1-diphosphate: step 2/2.</text>
</comment>
<evidence type="ECO:0000313" key="14">
    <source>
        <dbReference type="EMBL" id="WRP16845.1"/>
    </source>
</evidence>
<dbReference type="InterPro" id="IPR011054">
    <property type="entry name" value="Rudment_hybrid_motif"/>
</dbReference>
<evidence type="ECO:0000256" key="10">
    <source>
        <dbReference type="ARBA" id="ARBA00042864"/>
    </source>
</evidence>
<dbReference type="SMART" id="SM01209">
    <property type="entry name" value="GARS_A"/>
    <property type="match status" value="1"/>
</dbReference>
<comment type="catalytic activity">
    <reaction evidence="11">
        <text>5-phospho-beta-D-ribosylamine + glycine + ATP = N(1)-(5-phospho-beta-D-ribosyl)glycinamide + ADP + phosphate + H(+)</text>
        <dbReference type="Rhea" id="RHEA:17453"/>
        <dbReference type="ChEBI" id="CHEBI:15378"/>
        <dbReference type="ChEBI" id="CHEBI:30616"/>
        <dbReference type="ChEBI" id="CHEBI:43474"/>
        <dbReference type="ChEBI" id="CHEBI:57305"/>
        <dbReference type="ChEBI" id="CHEBI:58681"/>
        <dbReference type="ChEBI" id="CHEBI:143788"/>
        <dbReference type="ChEBI" id="CHEBI:456216"/>
        <dbReference type="EC" id="6.3.4.13"/>
    </reaction>
</comment>
<evidence type="ECO:0000256" key="5">
    <source>
        <dbReference type="ARBA" id="ARBA00022741"/>
    </source>
</evidence>
<dbReference type="RefSeq" id="WP_324716117.1">
    <property type="nucleotide sequence ID" value="NZ_CP141615.1"/>
</dbReference>
<dbReference type="PROSITE" id="PS50975">
    <property type="entry name" value="ATP_GRASP"/>
    <property type="match status" value="1"/>
</dbReference>
<dbReference type="InterPro" id="IPR020560">
    <property type="entry name" value="PRibGlycinamide_synth_C-dom"/>
</dbReference>
<evidence type="ECO:0000259" key="13">
    <source>
        <dbReference type="PROSITE" id="PS50975"/>
    </source>
</evidence>
<evidence type="ECO:0000256" key="1">
    <source>
        <dbReference type="ARBA" id="ARBA00001936"/>
    </source>
</evidence>
<dbReference type="SUPFAM" id="SSF52440">
    <property type="entry name" value="PreATP-grasp domain"/>
    <property type="match status" value="1"/>
</dbReference>
<keyword evidence="4 11" id="KW-0436">Ligase</keyword>
<keyword evidence="7 12" id="KW-0067">ATP-binding</keyword>
<dbReference type="SUPFAM" id="SSF51246">
    <property type="entry name" value="Rudiment single hybrid motif"/>
    <property type="match status" value="1"/>
</dbReference>
<dbReference type="InterPro" id="IPR016185">
    <property type="entry name" value="PreATP-grasp_dom_sf"/>
</dbReference>
<dbReference type="Pfam" id="PF01071">
    <property type="entry name" value="GARS_A"/>
    <property type="match status" value="1"/>
</dbReference>
<dbReference type="Proteomes" id="UP001332192">
    <property type="component" value="Chromosome"/>
</dbReference>
<dbReference type="Gene3D" id="3.30.470.20">
    <property type="entry name" value="ATP-grasp fold, B domain"/>
    <property type="match status" value="1"/>
</dbReference>
<reference evidence="14 15" key="1">
    <citation type="journal article" date="2024" name="Front. Microbiol.">
        <title>Novel thermophilic genera Geochorda gen. nov. and Carboxydochorda gen. nov. from the deep terrestrial subsurface reveal the ecophysiological diversity in the class Limnochordia.</title>
        <authorList>
            <person name="Karnachuk O.V."/>
            <person name="Lukina A.P."/>
            <person name="Avakyan M.R."/>
            <person name="Kadnikov V.V."/>
            <person name="Begmatov S."/>
            <person name="Beletsky A.V."/>
            <person name="Vlasova K.G."/>
            <person name="Novikov A.A."/>
            <person name="Shcherbakova V.A."/>
            <person name="Mardanov A.V."/>
            <person name="Ravin N.V."/>
        </authorList>
    </citation>
    <scope>NUCLEOTIDE SEQUENCE [LARGE SCALE GENOMIC DNA]</scope>
    <source>
        <strain evidence="14 15">L945</strain>
    </source>
</reference>
<evidence type="ECO:0000256" key="3">
    <source>
        <dbReference type="ARBA" id="ARBA00013255"/>
    </source>
</evidence>
<evidence type="ECO:0000313" key="15">
    <source>
        <dbReference type="Proteomes" id="UP001332192"/>
    </source>
</evidence>
<dbReference type="SMART" id="SM01210">
    <property type="entry name" value="GARS_C"/>
    <property type="match status" value="1"/>
</dbReference>
<evidence type="ECO:0000256" key="9">
    <source>
        <dbReference type="ARBA" id="ARBA00042242"/>
    </source>
</evidence>
<name>A0ABZ1BW58_9FIRM</name>
<keyword evidence="5 12" id="KW-0547">Nucleotide-binding</keyword>
<gene>
    <name evidence="11 14" type="primary">purD</name>
    <name evidence="14" type="ORF">U7230_12235</name>
</gene>
<evidence type="ECO:0000256" key="11">
    <source>
        <dbReference type="HAMAP-Rule" id="MF_00138"/>
    </source>
</evidence>
<evidence type="ECO:0000256" key="4">
    <source>
        <dbReference type="ARBA" id="ARBA00022598"/>
    </source>
</evidence>
<comment type="similarity">
    <text evidence="8 11">Belongs to the GARS family.</text>
</comment>
<evidence type="ECO:0000256" key="6">
    <source>
        <dbReference type="ARBA" id="ARBA00022755"/>
    </source>
</evidence>
<dbReference type="GO" id="GO:0004637">
    <property type="term" value="F:phosphoribosylamine-glycine ligase activity"/>
    <property type="evidence" value="ECO:0007669"/>
    <property type="project" value="UniProtKB-EC"/>
</dbReference>
<protein>
    <recommendedName>
        <fullName evidence="3 11">Phosphoribosylamine--glycine ligase</fullName>
        <ecNumber evidence="3 11">6.3.4.13</ecNumber>
    </recommendedName>
    <alternativeName>
        <fullName evidence="11">GARS</fullName>
    </alternativeName>
    <alternativeName>
        <fullName evidence="9 11">Glycinamide ribonucleotide synthetase</fullName>
    </alternativeName>
    <alternativeName>
        <fullName evidence="10 11">Phosphoribosylglycinamide synthetase</fullName>
    </alternativeName>
</protein>
<dbReference type="Pfam" id="PF02843">
    <property type="entry name" value="GARS_C"/>
    <property type="match status" value="1"/>
</dbReference>
<dbReference type="EMBL" id="CP141615">
    <property type="protein sequence ID" value="WRP16845.1"/>
    <property type="molecule type" value="Genomic_DNA"/>
</dbReference>
<comment type="cofactor">
    <cofactor evidence="1">
        <name>Mn(2+)</name>
        <dbReference type="ChEBI" id="CHEBI:29035"/>
    </cofactor>
</comment>
<sequence>MKGTAVVVGGGGREHALAWALERSGQFARVYAAPGNAGTPHPVPLPAGAAEAAEALVTFAREHDTRLVVVGPEAPLAAGLADRLREAGVPVVGPSRSAARIESSKAFAKTVMARAGVPTAPFRIFFDPERALAYVRKAGRPLVVKADGLAAGKGAIVCDTPREAEQAVQSLMVQRTLGDAGGVVIVEERLEGRELSVMILTDGERALLLPPARDHKRLLDGDRGPNTGGMGAVAPVEGETGLQDVLQRIFYPVLRELAAAGSPFRGVLYAGLMLTPEGPQVLEFNCRAGDPETQAQLPLLDARRFTEALLAVAGVPGATLPDDPGWLWPGPLAGLEGRHAVCVVAASAGYPERPRTGDLVEGLEEAAGALEAADDGTLVFHAATRRRAGGRVETAGGRILNVVGLGATWDEARRRAYDRLSRISFDGMQYRSDIGLL</sequence>
<evidence type="ECO:0000256" key="2">
    <source>
        <dbReference type="ARBA" id="ARBA00005174"/>
    </source>
</evidence>
<dbReference type="HAMAP" id="MF_00138">
    <property type="entry name" value="GARS"/>
    <property type="match status" value="1"/>
</dbReference>
<proteinExistence type="inferred from homology"/>